<proteinExistence type="inferred from homology"/>
<dbReference type="Gene3D" id="1.25.40.390">
    <property type="match status" value="1"/>
</dbReference>
<keyword evidence="9" id="KW-1185">Reference proteome</keyword>
<dbReference type="SUPFAM" id="SSF48452">
    <property type="entry name" value="TPR-like"/>
    <property type="match status" value="1"/>
</dbReference>
<dbReference type="Proteomes" id="UP000009872">
    <property type="component" value="Unassembled WGS sequence"/>
</dbReference>
<evidence type="ECO:0000256" key="2">
    <source>
        <dbReference type="ARBA" id="ARBA00006275"/>
    </source>
</evidence>
<comment type="similarity">
    <text evidence="2">Belongs to the SusD family.</text>
</comment>
<organism evidence="8 9">
    <name type="scientific">Bacteroides oleiciplenus YIT 12058</name>
    <dbReference type="NCBI Taxonomy" id="742727"/>
    <lineage>
        <taxon>Bacteria</taxon>
        <taxon>Pseudomonadati</taxon>
        <taxon>Bacteroidota</taxon>
        <taxon>Bacteroidia</taxon>
        <taxon>Bacteroidales</taxon>
        <taxon>Bacteroidaceae</taxon>
        <taxon>Bacteroides</taxon>
    </lineage>
</organism>
<comment type="caution">
    <text evidence="8">The sequence shown here is derived from an EMBL/GenBank/DDBJ whole genome shotgun (WGS) entry which is preliminary data.</text>
</comment>
<keyword evidence="5" id="KW-0998">Cell outer membrane</keyword>
<comment type="subcellular location">
    <subcellularLocation>
        <location evidence="1">Cell outer membrane</location>
    </subcellularLocation>
</comment>
<evidence type="ECO:0000313" key="8">
    <source>
        <dbReference type="EMBL" id="EKU92240.1"/>
    </source>
</evidence>
<evidence type="ECO:0000256" key="5">
    <source>
        <dbReference type="ARBA" id="ARBA00023237"/>
    </source>
</evidence>
<dbReference type="HOGENOM" id="CLU_015553_3_0_10"/>
<keyword evidence="3" id="KW-0732">Signal</keyword>
<dbReference type="PROSITE" id="PS51257">
    <property type="entry name" value="PROKAR_LIPOPROTEIN"/>
    <property type="match status" value="1"/>
</dbReference>
<dbReference type="InterPro" id="IPR033985">
    <property type="entry name" value="SusD-like_N"/>
</dbReference>
<protein>
    <recommendedName>
        <fullName evidence="10">SusD-like N-terminal domain-containing protein</fullName>
    </recommendedName>
</protein>
<dbReference type="InterPro" id="IPR011990">
    <property type="entry name" value="TPR-like_helical_dom_sf"/>
</dbReference>
<evidence type="ECO:0000256" key="1">
    <source>
        <dbReference type="ARBA" id="ARBA00004442"/>
    </source>
</evidence>
<dbReference type="STRING" id="742727.HMPREF9447_00690"/>
<evidence type="ECO:0000256" key="4">
    <source>
        <dbReference type="ARBA" id="ARBA00023136"/>
    </source>
</evidence>
<evidence type="ECO:0000313" key="9">
    <source>
        <dbReference type="Proteomes" id="UP000009872"/>
    </source>
</evidence>
<accession>K9EST2</accession>
<feature type="domain" description="SusD-like N-terminal" evidence="7">
    <location>
        <begin position="22"/>
        <end position="242"/>
    </location>
</feature>
<evidence type="ECO:0000256" key="3">
    <source>
        <dbReference type="ARBA" id="ARBA00022729"/>
    </source>
</evidence>
<dbReference type="PATRIC" id="fig|742727.4.peg.692"/>
<dbReference type="AlphaFoldDB" id="K9EST2"/>
<evidence type="ECO:0008006" key="10">
    <source>
        <dbReference type="Google" id="ProtNLM"/>
    </source>
</evidence>
<evidence type="ECO:0000259" key="6">
    <source>
        <dbReference type="Pfam" id="PF07980"/>
    </source>
</evidence>
<dbReference type="OrthoDB" id="729505at2"/>
<dbReference type="InterPro" id="IPR012944">
    <property type="entry name" value="SusD_RagB_dom"/>
</dbReference>
<dbReference type="eggNOG" id="COG0457">
    <property type="taxonomic scope" value="Bacteria"/>
</dbReference>
<dbReference type="Pfam" id="PF07980">
    <property type="entry name" value="SusD_RagB"/>
    <property type="match status" value="1"/>
</dbReference>
<gene>
    <name evidence="8" type="ORF">HMPREF9447_00690</name>
</gene>
<keyword evidence="4" id="KW-0472">Membrane</keyword>
<sequence length="527" mass="60243">MRKIYTINSILLLAVVLFSCNDYLDEQPRKGNGIELKTFEQLEAIINARTEGTDRQLNADLNAAQLYMSDCFSLPAAWAAEADWATILGGDNTLFHLNCLQPKYTDVLDGNNTVWLLSFRNIFIANTVLVYMDKVTGGTKEQRELLAQRAHFLRAFHYYELANCYCVPYCEANLQELGLPINTDLTYKSSYPRASLREVYEFIESELTQALDLSIPLKENGSRKAWRENSSAVNSFAARFYLTKGDYAKAQEFAEKALALNADLGDFNDNTFLKEELSAIDEETKTTNWFNQSYNTNTGLLTPELQKSYYKREFSHGLTWASPSDKFTNSFDQTYDLRYKYFYYPNYSTMAVFGFAYFYGVPETATGYTYFSDDIFESGPCTAEAILIKAEAMARQGKWSEAISYLNTQFRPYRISNDAPAEKKNLSAGNQQEAIAAILKERMLEFPYTLRWHDIRRCNFNDDPNDDITIKRTFYELDPTGTHAPLFSGNIIEYTLGPNSNKYLYTMAIPASEVVVSEGSIEQNKYE</sequence>
<name>K9EST2_9BACE</name>
<dbReference type="EMBL" id="ADLF01000002">
    <property type="protein sequence ID" value="EKU92240.1"/>
    <property type="molecule type" value="Genomic_DNA"/>
</dbReference>
<reference evidence="8 9" key="1">
    <citation type="submission" date="2012-09" db="EMBL/GenBank/DDBJ databases">
        <title>The Genome Sequence of Bacteroides oleiciplenus YIT 12058.</title>
        <authorList>
            <consortium name="The Broad Institute Genome Sequencing Platform"/>
            <person name="Earl A."/>
            <person name="Ward D."/>
            <person name="Feldgarden M."/>
            <person name="Gevers D."/>
            <person name="Morotomi M."/>
            <person name="Walker B."/>
            <person name="Young S.K."/>
            <person name="Zeng Q."/>
            <person name="Gargeya S."/>
            <person name="Fitzgerald M."/>
            <person name="Haas B."/>
            <person name="Abouelleil A."/>
            <person name="Alvarado L."/>
            <person name="Arachchi H.M."/>
            <person name="Berlin A.M."/>
            <person name="Chapman S.B."/>
            <person name="Goldberg J."/>
            <person name="Griggs A."/>
            <person name="Gujja S."/>
            <person name="Hansen M."/>
            <person name="Howarth C."/>
            <person name="Imamovic A."/>
            <person name="Larimer J."/>
            <person name="McCowen C."/>
            <person name="Montmayeur A."/>
            <person name="Murphy C."/>
            <person name="Neiman D."/>
            <person name="Pearson M."/>
            <person name="Priest M."/>
            <person name="Roberts A."/>
            <person name="Saif S."/>
            <person name="Shea T."/>
            <person name="Sisk P."/>
            <person name="Sykes S."/>
            <person name="Wortman J."/>
            <person name="Nusbaum C."/>
            <person name="Birren B."/>
        </authorList>
    </citation>
    <scope>NUCLEOTIDE SEQUENCE [LARGE SCALE GENOMIC DNA]</scope>
    <source>
        <strain evidence="8 9">YIT 12058</strain>
    </source>
</reference>
<dbReference type="GO" id="GO:0009279">
    <property type="term" value="C:cell outer membrane"/>
    <property type="evidence" value="ECO:0007669"/>
    <property type="project" value="UniProtKB-SubCell"/>
</dbReference>
<evidence type="ECO:0000259" key="7">
    <source>
        <dbReference type="Pfam" id="PF14322"/>
    </source>
</evidence>
<dbReference type="RefSeq" id="WP_009128077.1">
    <property type="nucleotide sequence ID" value="NZ_JH992940.1"/>
</dbReference>
<dbReference type="Pfam" id="PF14322">
    <property type="entry name" value="SusD-like_3"/>
    <property type="match status" value="1"/>
</dbReference>
<feature type="domain" description="RagB/SusD" evidence="6">
    <location>
        <begin position="383"/>
        <end position="524"/>
    </location>
</feature>